<dbReference type="PANTHER" id="PTHR11945">
    <property type="entry name" value="MADS BOX PROTEIN"/>
    <property type="match status" value="1"/>
</dbReference>
<dbReference type="PRINTS" id="PR00404">
    <property type="entry name" value="MADSDOMAIN"/>
</dbReference>
<keyword evidence="3" id="KW-0238">DNA-binding</keyword>
<evidence type="ECO:0000259" key="7">
    <source>
        <dbReference type="PROSITE" id="PS50066"/>
    </source>
</evidence>
<evidence type="ECO:0000256" key="1">
    <source>
        <dbReference type="ARBA" id="ARBA00004123"/>
    </source>
</evidence>
<comment type="caution">
    <text evidence="8">The sequence shown here is derived from an EMBL/GenBank/DDBJ whole genome shotgun (WGS) entry which is preliminary data.</text>
</comment>
<keyword evidence="9" id="KW-1185">Reference proteome</keyword>
<dbReference type="GO" id="GO:0045944">
    <property type="term" value="P:positive regulation of transcription by RNA polymerase II"/>
    <property type="evidence" value="ECO:0007669"/>
    <property type="project" value="InterPro"/>
</dbReference>
<keyword evidence="4" id="KW-0804">Transcription</keyword>
<dbReference type="PANTHER" id="PTHR11945:SF781">
    <property type="entry name" value="MADS-BOX DOMAIN-CONTAINING PROTEIN"/>
    <property type="match status" value="1"/>
</dbReference>
<evidence type="ECO:0000256" key="5">
    <source>
        <dbReference type="ARBA" id="ARBA00023242"/>
    </source>
</evidence>
<gene>
    <name evidence="8" type="ORF">RchiOBHm_Chr4g0445441</name>
</gene>
<dbReference type="OrthoDB" id="1896642at2759"/>
<dbReference type="PROSITE" id="PS00350">
    <property type="entry name" value="MADS_BOX_1"/>
    <property type="match status" value="1"/>
</dbReference>
<dbReference type="CDD" id="cd00265">
    <property type="entry name" value="MADS_MEF2_like"/>
    <property type="match status" value="1"/>
</dbReference>
<evidence type="ECO:0000256" key="6">
    <source>
        <dbReference type="SAM" id="Coils"/>
    </source>
</evidence>
<feature type="domain" description="MADS-box" evidence="7">
    <location>
        <begin position="6"/>
        <end position="66"/>
    </location>
</feature>
<keyword evidence="6" id="KW-0175">Coiled coil</keyword>
<protein>
    <submittedName>
        <fullName evidence="8">Putative transcription factor MADS-type1 family</fullName>
    </submittedName>
</protein>
<sequence length="222" mass="25176">MSKKTQGRKKIEIKKLENSSNKQVTFSKRRAGIFKKAGELSVLCGAHVAIIVFSGAGKVFCYGHPNINTVLESYQNGLSSVVRVNEEAGDLLVAEFNKEYVEAEKEFEDLKRKATGIKQMADEKKKMMKEMNMSEGFWWDEAVDLAMMDEREWEQYFKALEELRRKVAARVDELKILNGTMMGPPVPAVHHRLCHVPFMTSNNCFGNCQDVQFGSGYHDLGV</sequence>
<dbReference type="GO" id="GO:0000981">
    <property type="term" value="F:DNA-binding transcription factor activity, RNA polymerase II-specific"/>
    <property type="evidence" value="ECO:0007669"/>
    <property type="project" value="TreeGrafter"/>
</dbReference>
<dbReference type="InterPro" id="IPR033896">
    <property type="entry name" value="MEF2-like_N"/>
</dbReference>
<dbReference type="FunFam" id="3.40.1810.10:FF:000006">
    <property type="entry name" value="Agamous-like MADS-box protein AGL62"/>
    <property type="match status" value="1"/>
</dbReference>
<dbReference type="GO" id="GO:0005634">
    <property type="term" value="C:nucleus"/>
    <property type="evidence" value="ECO:0007669"/>
    <property type="project" value="UniProtKB-SubCell"/>
</dbReference>
<dbReference type="SMART" id="SM00432">
    <property type="entry name" value="MADS"/>
    <property type="match status" value="1"/>
</dbReference>
<feature type="coiled-coil region" evidence="6">
    <location>
        <begin position="93"/>
        <end position="120"/>
    </location>
</feature>
<dbReference type="SUPFAM" id="SSF55455">
    <property type="entry name" value="SRF-like"/>
    <property type="match status" value="1"/>
</dbReference>
<dbReference type="Gene3D" id="3.40.1810.10">
    <property type="entry name" value="Transcription factor, MADS-box"/>
    <property type="match status" value="1"/>
</dbReference>
<dbReference type="Pfam" id="PF00319">
    <property type="entry name" value="SRF-TF"/>
    <property type="match status" value="1"/>
</dbReference>
<dbReference type="AlphaFoldDB" id="A0A2P6R4D5"/>
<evidence type="ECO:0000256" key="4">
    <source>
        <dbReference type="ARBA" id="ARBA00023163"/>
    </source>
</evidence>
<dbReference type="PROSITE" id="PS50066">
    <property type="entry name" value="MADS_BOX_2"/>
    <property type="match status" value="1"/>
</dbReference>
<dbReference type="GO" id="GO:0046983">
    <property type="term" value="F:protein dimerization activity"/>
    <property type="evidence" value="ECO:0007669"/>
    <property type="project" value="InterPro"/>
</dbReference>
<dbReference type="GO" id="GO:0000978">
    <property type="term" value="F:RNA polymerase II cis-regulatory region sequence-specific DNA binding"/>
    <property type="evidence" value="ECO:0007669"/>
    <property type="project" value="TreeGrafter"/>
</dbReference>
<dbReference type="InterPro" id="IPR002100">
    <property type="entry name" value="TF_MADSbox"/>
</dbReference>
<evidence type="ECO:0000256" key="3">
    <source>
        <dbReference type="ARBA" id="ARBA00023125"/>
    </source>
</evidence>
<evidence type="ECO:0000256" key="2">
    <source>
        <dbReference type="ARBA" id="ARBA00023015"/>
    </source>
</evidence>
<comment type="subcellular location">
    <subcellularLocation>
        <location evidence="1">Nucleus</location>
    </subcellularLocation>
</comment>
<organism evidence="8 9">
    <name type="scientific">Rosa chinensis</name>
    <name type="common">China rose</name>
    <dbReference type="NCBI Taxonomy" id="74649"/>
    <lineage>
        <taxon>Eukaryota</taxon>
        <taxon>Viridiplantae</taxon>
        <taxon>Streptophyta</taxon>
        <taxon>Embryophyta</taxon>
        <taxon>Tracheophyta</taxon>
        <taxon>Spermatophyta</taxon>
        <taxon>Magnoliopsida</taxon>
        <taxon>eudicotyledons</taxon>
        <taxon>Gunneridae</taxon>
        <taxon>Pentapetalae</taxon>
        <taxon>rosids</taxon>
        <taxon>fabids</taxon>
        <taxon>Rosales</taxon>
        <taxon>Rosaceae</taxon>
        <taxon>Rosoideae</taxon>
        <taxon>Rosoideae incertae sedis</taxon>
        <taxon>Rosa</taxon>
    </lineage>
</organism>
<name>A0A2P6R4D5_ROSCH</name>
<dbReference type="OMA" id="YCASIVP"/>
<evidence type="ECO:0000313" key="8">
    <source>
        <dbReference type="EMBL" id="PRQ41303.1"/>
    </source>
</evidence>
<dbReference type="Gramene" id="PRQ41303">
    <property type="protein sequence ID" value="PRQ41303"/>
    <property type="gene ID" value="RchiOBHm_Chr4g0445441"/>
</dbReference>
<accession>A0A2P6R4D5</accession>
<proteinExistence type="predicted"/>
<keyword evidence="5" id="KW-0539">Nucleus</keyword>
<reference evidence="8 9" key="1">
    <citation type="journal article" date="2018" name="Nat. Genet.">
        <title>The Rosa genome provides new insights in the design of modern roses.</title>
        <authorList>
            <person name="Bendahmane M."/>
        </authorList>
    </citation>
    <scope>NUCLEOTIDE SEQUENCE [LARGE SCALE GENOMIC DNA]</scope>
    <source>
        <strain evidence="9">cv. Old Blush</strain>
    </source>
</reference>
<dbReference type="InterPro" id="IPR036879">
    <property type="entry name" value="TF_MADSbox_sf"/>
</dbReference>
<keyword evidence="2" id="KW-0805">Transcription regulation</keyword>
<evidence type="ECO:0000313" key="9">
    <source>
        <dbReference type="Proteomes" id="UP000238479"/>
    </source>
</evidence>
<dbReference type="EMBL" id="PDCK01000042">
    <property type="protein sequence ID" value="PRQ41303.1"/>
    <property type="molecule type" value="Genomic_DNA"/>
</dbReference>
<dbReference type="Proteomes" id="UP000238479">
    <property type="component" value="Chromosome 4"/>
</dbReference>